<dbReference type="EMBL" id="JOKG01000003">
    <property type="protein sequence ID" value="KEQ13624.1"/>
    <property type="molecule type" value="Genomic_DNA"/>
</dbReference>
<dbReference type="AlphaFoldDB" id="A0A081N5A1"/>
<organism evidence="1 2">
    <name type="scientific">Endozoicomonas montiporae</name>
    <dbReference type="NCBI Taxonomy" id="1027273"/>
    <lineage>
        <taxon>Bacteria</taxon>
        <taxon>Pseudomonadati</taxon>
        <taxon>Pseudomonadota</taxon>
        <taxon>Gammaproteobacteria</taxon>
        <taxon>Oceanospirillales</taxon>
        <taxon>Endozoicomonadaceae</taxon>
        <taxon>Endozoicomonas</taxon>
    </lineage>
</organism>
<evidence type="ECO:0000313" key="1">
    <source>
        <dbReference type="EMBL" id="KEQ13624.1"/>
    </source>
</evidence>
<sequence>MVSIIMSREQGKMFGVVPYLENLREEFERSLDIQFREELDERDNKMTNLQLDCNGVLIQVKRRHTAPERFKIDLRALTPKSEDREHLIHIANKVGCVVREEGKYAKLNIFDQFIAVEEAVPVLGKLYETINAVDAA</sequence>
<proteinExistence type="predicted"/>
<accession>A0A081N5A1</accession>
<evidence type="ECO:0000313" key="2">
    <source>
        <dbReference type="Proteomes" id="UP000028006"/>
    </source>
</evidence>
<comment type="caution">
    <text evidence="1">The sequence shown here is derived from an EMBL/GenBank/DDBJ whole genome shotgun (WGS) entry which is preliminary data.</text>
</comment>
<reference evidence="1 2" key="1">
    <citation type="submission" date="2014-06" db="EMBL/GenBank/DDBJ databases">
        <title>Whole Genome Sequences of Three Symbiotic Endozoicomonas Bacteria.</title>
        <authorList>
            <person name="Neave M.J."/>
            <person name="Apprill A."/>
            <person name="Voolstra C.R."/>
        </authorList>
    </citation>
    <scope>NUCLEOTIDE SEQUENCE [LARGE SCALE GENOMIC DNA]</scope>
    <source>
        <strain evidence="1 2">LMG 24815</strain>
    </source>
</reference>
<protein>
    <submittedName>
        <fullName evidence="1">Uncharacterized protein</fullName>
    </submittedName>
</protein>
<name>A0A081N5A1_9GAMM</name>
<gene>
    <name evidence="1" type="ORF">GZ77_15025</name>
</gene>
<dbReference type="Proteomes" id="UP000028006">
    <property type="component" value="Unassembled WGS sequence"/>
</dbReference>
<keyword evidence="2" id="KW-1185">Reference proteome</keyword>